<dbReference type="InterPro" id="IPR045355">
    <property type="entry name" value="PolyA_pol_cat_su"/>
</dbReference>
<accession>A0A6C0HCG3</accession>
<evidence type="ECO:0000256" key="2">
    <source>
        <dbReference type="ARBA" id="ARBA00022664"/>
    </source>
</evidence>
<keyword evidence="5" id="KW-0067">ATP-binding</keyword>
<evidence type="ECO:0000256" key="7">
    <source>
        <dbReference type="ARBA" id="ARBA00023163"/>
    </source>
</evidence>
<evidence type="ECO:0000256" key="3">
    <source>
        <dbReference type="ARBA" id="ARBA00022679"/>
    </source>
</evidence>
<keyword evidence="7" id="KW-0804">Transcription</keyword>
<dbReference type="EMBL" id="MN739922">
    <property type="protein sequence ID" value="QHT77886.1"/>
    <property type="molecule type" value="Genomic_DNA"/>
</dbReference>
<evidence type="ECO:0000256" key="6">
    <source>
        <dbReference type="ARBA" id="ARBA00022844"/>
    </source>
</evidence>
<dbReference type="GO" id="GO:0006397">
    <property type="term" value="P:mRNA processing"/>
    <property type="evidence" value="ECO:0007669"/>
    <property type="project" value="UniProtKB-KW"/>
</dbReference>
<feature type="domain" description="Poly(A) polymerase catalytic subunit" evidence="8">
    <location>
        <begin position="56"/>
        <end position="184"/>
    </location>
</feature>
<proteinExistence type="predicted"/>
<keyword evidence="4" id="KW-0547">Nucleotide-binding</keyword>
<keyword evidence="2" id="KW-0507">mRNA processing</keyword>
<reference evidence="9" key="1">
    <citation type="journal article" date="2020" name="Nature">
        <title>Giant virus diversity and host interactions through global metagenomics.</title>
        <authorList>
            <person name="Schulz F."/>
            <person name="Roux S."/>
            <person name="Paez-Espino D."/>
            <person name="Jungbluth S."/>
            <person name="Walsh D.A."/>
            <person name="Denef V.J."/>
            <person name="McMahon K.D."/>
            <person name="Konstantinidis K.T."/>
            <person name="Eloe-Fadrosh E.A."/>
            <person name="Kyrpides N.C."/>
            <person name="Woyke T."/>
        </authorList>
    </citation>
    <scope>NUCLEOTIDE SEQUENCE</scope>
    <source>
        <strain evidence="9">GVMAG-M-3300023179-90</strain>
    </source>
</reference>
<dbReference type="GO" id="GO:0005524">
    <property type="term" value="F:ATP binding"/>
    <property type="evidence" value="ECO:0007669"/>
    <property type="project" value="UniProtKB-KW"/>
</dbReference>
<protein>
    <recommendedName>
        <fullName evidence="8">Poly(A) polymerase catalytic subunit domain-containing protein</fullName>
    </recommendedName>
</protein>
<name>A0A6C0HCG3_9ZZZZ</name>
<dbReference type="GO" id="GO:0016740">
    <property type="term" value="F:transferase activity"/>
    <property type="evidence" value="ECO:0007669"/>
    <property type="project" value="UniProtKB-KW"/>
</dbReference>
<dbReference type="Pfam" id="PF19244">
    <property type="entry name" value="Poly_A_pol_cat"/>
    <property type="match status" value="1"/>
</dbReference>
<evidence type="ECO:0000259" key="8">
    <source>
        <dbReference type="Pfam" id="PF19244"/>
    </source>
</evidence>
<sequence>MKHNKTKKNKFSNYLCNDKMTFEQCELAILKNSVEKSEQLVSARLASNEVIAKFIEIVEEFIKKKKLICYGGTAINNLLPSSVQFYNRAVDIPDYDFYSANAMEDAKALADIYYEAGYTEVEAKAGVHVGTYKVFVNFLPIADVTQLNPGIFKALFKDSIMKKGIHYAPPNYLRMSMYLELSRPEGDVSRWEKVLTRLTLFNKHYPIIHDKTVCDPIHFEKIEDINTDDNEKMYIIIRDTFIDENVVFFGGYATSLYSKFMTPEEKELTKKITNFDVIAEDIEKCAQNVKDALMNENYKKIKLIKHDNIQDIIPECIEIKVDNQTMAYIYKPIACHSYNKIMIHHSEVNVATIDTILTFYLAFVYVNDKKYNIQRLICMANVLYELQQRNRLEHRGILKRFSIKCYGKQDTMEEIKAYKALKFRELSKKRNSIEYQRIFLKYTPSMDSEPKHCVKSAKNKDNKTQKNTSSTDTVANIFDLNKFNLFK</sequence>
<keyword evidence="3" id="KW-0808">Transferase</keyword>
<evidence type="ECO:0000256" key="1">
    <source>
        <dbReference type="ARBA" id="ARBA00004328"/>
    </source>
</evidence>
<evidence type="ECO:0000256" key="4">
    <source>
        <dbReference type="ARBA" id="ARBA00022741"/>
    </source>
</evidence>
<dbReference type="GO" id="GO:0044423">
    <property type="term" value="C:virion component"/>
    <property type="evidence" value="ECO:0007669"/>
    <property type="project" value="UniProtKB-KW"/>
</dbReference>
<evidence type="ECO:0000313" key="9">
    <source>
        <dbReference type="EMBL" id="QHT77886.1"/>
    </source>
</evidence>
<evidence type="ECO:0000256" key="5">
    <source>
        <dbReference type="ARBA" id="ARBA00022840"/>
    </source>
</evidence>
<organism evidence="9">
    <name type="scientific">viral metagenome</name>
    <dbReference type="NCBI Taxonomy" id="1070528"/>
    <lineage>
        <taxon>unclassified sequences</taxon>
        <taxon>metagenomes</taxon>
        <taxon>organismal metagenomes</taxon>
    </lineage>
</organism>
<keyword evidence="6" id="KW-0946">Virion</keyword>
<comment type="subcellular location">
    <subcellularLocation>
        <location evidence="1">Virion</location>
    </subcellularLocation>
</comment>
<dbReference type="AlphaFoldDB" id="A0A6C0HCG3"/>